<dbReference type="InterPro" id="IPR018247">
    <property type="entry name" value="EF_Hand_1_Ca_BS"/>
</dbReference>
<evidence type="ECO:0000313" key="3">
    <source>
        <dbReference type="Proteomes" id="UP000694001"/>
    </source>
</evidence>
<keyword evidence="1" id="KW-0732">Signal</keyword>
<gene>
    <name evidence="2" type="ORF">KO353_08190</name>
</gene>
<dbReference type="InterPro" id="IPR006311">
    <property type="entry name" value="TAT_signal"/>
</dbReference>
<name>A0A975YIF3_9PROT</name>
<evidence type="ECO:0000313" key="2">
    <source>
        <dbReference type="EMBL" id="QXM23332.1"/>
    </source>
</evidence>
<dbReference type="Proteomes" id="UP000694001">
    <property type="component" value="Chromosome"/>
</dbReference>
<dbReference type="PROSITE" id="PS00018">
    <property type="entry name" value="EF_HAND_1"/>
    <property type="match status" value="1"/>
</dbReference>
<evidence type="ECO:0000256" key="1">
    <source>
        <dbReference type="SAM" id="SignalP"/>
    </source>
</evidence>
<feature type="signal peptide" evidence="1">
    <location>
        <begin position="1"/>
        <end position="27"/>
    </location>
</feature>
<sequence length="302" mass="30129">MTPMTSARPFAALAAAAALALAAPAHAQGPATAAPIPPAAQGLWVNGACSDPDALLFVTGRAWALLPREGAQELWRVERTDQTGGFTLAVADDPDRTRLLLRADGTRLETRTPSAKQADDQLPGDAPAIEWARCAGVPTTLAALHGEGLAFLGALDGIEAACAGGEAAPCLAALFGWADLTRDGVLSAAEIARLVRGVTHVAMLATGTEVGDLAAAVGASAVGGLAAAYALIASLDYDASGTLSLAELLQDRSPMPGLAGPASPPAPSVAGPPLAGAALAGQLGALRTLLDQLGPMLGLPPR</sequence>
<dbReference type="PROSITE" id="PS51318">
    <property type="entry name" value="TAT"/>
    <property type="match status" value="1"/>
</dbReference>
<dbReference type="AlphaFoldDB" id="A0A975YIF3"/>
<feature type="chain" id="PRO_5036695403" description="EF-hand domain-containing protein" evidence="1">
    <location>
        <begin position="28"/>
        <end position="302"/>
    </location>
</feature>
<evidence type="ECO:0008006" key="4">
    <source>
        <dbReference type="Google" id="ProtNLM"/>
    </source>
</evidence>
<keyword evidence="3" id="KW-1185">Reference proteome</keyword>
<dbReference type="KEGG" id="elio:KO353_08190"/>
<protein>
    <recommendedName>
        <fullName evidence="4">EF-hand domain-containing protein</fullName>
    </recommendedName>
</protein>
<organism evidence="2 3">
    <name type="scientific">Elioraea tepida</name>
    <dbReference type="NCBI Taxonomy" id="2843330"/>
    <lineage>
        <taxon>Bacteria</taxon>
        <taxon>Pseudomonadati</taxon>
        <taxon>Pseudomonadota</taxon>
        <taxon>Alphaproteobacteria</taxon>
        <taxon>Acetobacterales</taxon>
        <taxon>Elioraeaceae</taxon>
        <taxon>Elioraea</taxon>
    </lineage>
</organism>
<dbReference type="EMBL" id="CP076448">
    <property type="protein sequence ID" value="QXM23332.1"/>
    <property type="molecule type" value="Genomic_DNA"/>
</dbReference>
<proteinExistence type="predicted"/>
<reference evidence="2" key="1">
    <citation type="submission" date="2021-06" db="EMBL/GenBank/DDBJ databases">
        <title>Elioraea tepida, sp. nov., a moderately thermophilic aerobic anoxygenic phototrophic bacterium isolated from an alkaline siliceous hot spring mat community in Yellowstone National Park, WY, USA.</title>
        <authorList>
            <person name="Saini M.K."/>
            <person name="Yoshida S."/>
            <person name="Sebastian A."/>
            <person name="Hirose S."/>
            <person name="Hara E."/>
            <person name="Tamaki H."/>
            <person name="Soulier N.T."/>
            <person name="Albert I."/>
            <person name="Hanada S."/>
            <person name="Bryant D.A."/>
            <person name="Tank M."/>
        </authorList>
    </citation>
    <scope>NUCLEOTIDE SEQUENCE</scope>
    <source>
        <strain evidence="2">MS-P2</strain>
    </source>
</reference>
<dbReference type="RefSeq" id="WP_218284192.1">
    <property type="nucleotide sequence ID" value="NZ_CP076448.1"/>
</dbReference>
<accession>A0A975YIF3</accession>